<reference evidence="1 2" key="1">
    <citation type="submission" date="2010-04" db="EMBL/GenBank/DDBJ databases">
        <authorList>
            <person name="Muzny D."/>
            <person name="Qin X."/>
            <person name="Deng J."/>
            <person name="Jiang H."/>
            <person name="Liu Y."/>
            <person name="Qu J."/>
            <person name="Song X.-Z."/>
            <person name="Zhang L."/>
            <person name="Thornton R."/>
            <person name="Coyle M."/>
            <person name="Francisco L."/>
            <person name="Jackson L."/>
            <person name="Javaid M."/>
            <person name="Korchina V."/>
            <person name="Kovar C."/>
            <person name="Mata R."/>
            <person name="Mathew T."/>
            <person name="Ngo R."/>
            <person name="Nguyen L."/>
            <person name="Nguyen N."/>
            <person name="Okwuonu G."/>
            <person name="Ongeri F."/>
            <person name="Pham C."/>
            <person name="Simmons D."/>
            <person name="Wilczek-Boney K."/>
            <person name="Hale W."/>
            <person name="Jakkamsetti A."/>
            <person name="Pham P."/>
            <person name="Ruth R."/>
            <person name="San Lucas F."/>
            <person name="Warren J."/>
            <person name="Zhang J."/>
            <person name="Zhao Z."/>
            <person name="Zhou C."/>
            <person name="Zhu D."/>
            <person name="Lee S."/>
            <person name="Bess C."/>
            <person name="Blankenburg K."/>
            <person name="Forbes L."/>
            <person name="Fu Q."/>
            <person name="Gubbala S."/>
            <person name="Hirani K."/>
            <person name="Jayaseelan J.C."/>
            <person name="Lara F."/>
            <person name="Munidasa M."/>
            <person name="Palculict T."/>
            <person name="Patil S."/>
            <person name="Pu L.-L."/>
            <person name="Saada N."/>
            <person name="Tang L."/>
            <person name="Weissenberger G."/>
            <person name="Zhu Y."/>
            <person name="Hemphill L."/>
            <person name="Shang Y."/>
            <person name="Youmans B."/>
            <person name="Ayvaz T."/>
            <person name="Ross M."/>
            <person name="Santibanez J."/>
            <person name="Aqrawi P."/>
            <person name="Gross S."/>
            <person name="Joshi V."/>
            <person name="Fowler G."/>
            <person name="Nazareth L."/>
            <person name="Reid J."/>
            <person name="Worley K."/>
            <person name="Petrosino J."/>
            <person name="Highlander S."/>
            <person name="Gibbs R."/>
        </authorList>
    </citation>
    <scope>NUCLEOTIDE SEQUENCE [LARGE SCALE GENOMIC DNA]</scope>
    <source>
        <strain evidence="1 2">DSM 11664</strain>
    </source>
</reference>
<gene>
    <name evidence="1" type="ORF">HMPREF0493_0208</name>
</gene>
<name>D4YRT0_9LACO</name>
<evidence type="ECO:0000313" key="2">
    <source>
        <dbReference type="Proteomes" id="UP000004069"/>
    </source>
</evidence>
<sequence>MNSYVDRKLVFILNWLDFTDMISVKEAKKLLNSTFSIKL</sequence>
<keyword evidence="2" id="KW-1185">Reference proteome</keyword>
<dbReference type="Proteomes" id="UP000004069">
    <property type="component" value="Unassembled WGS sequence"/>
</dbReference>
<protein>
    <submittedName>
        <fullName evidence="1">Uncharacterized protein</fullName>
    </submittedName>
</protein>
<evidence type="ECO:0000313" key="1">
    <source>
        <dbReference type="EMBL" id="EFG56160.1"/>
    </source>
</evidence>
<dbReference type="AlphaFoldDB" id="D4YRT0"/>
<proteinExistence type="predicted"/>
<organism evidence="1 2">
    <name type="scientific">Lactobacillus amylolyticus DSM 11664</name>
    <dbReference type="NCBI Taxonomy" id="585524"/>
    <lineage>
        <taxon>Bacteria</taxon>
        <taxon>Bacillati</taxon>
        <taxon>Bacillota</taxon>
        <taxon>Bacilli</taxon>
        <taxon>Lactobacillales</taxon>
        <taxon>Lactobacillaceae</taxon>
        <taxon>Lactobacillus</taxon>
    </lineage>
</organism>
<accession>D4YRT0</accession>
<dbReference type="EMBL" id="ADNY01000010">
    <property type="protein sequence ID" value="EFG56160.1"/>
    <property type="molecule type" value="Genomic_DNA"/>
</dbReference>
<comment type="caution">
    <text evidence="1">The sequence shown here is derived from an EMBL/GenBank/DDBJ whole genome shotgun (WGS) entry which is preliminary data.</text>
</comment>